<name>A0ABR7N7I4_9FIRM</name>
<evidence type="ECO:0000256" key="6">
    <source>
        <dbReference type="SAM" id="SignalP"/>
    </source>
</evidence>
<dbReference type="Gene3D" id="3.40.50.200">
    <property type="entry name" value="Peptidase S8/S53 domain"/>
    <property type="match status" value="1"/>
</dbReference>
<feature type="chain" id="PRO_5045911229" evidence="6">
    <location>
        <begin position="25"/>
        <end position="284"/>
    </location>
</feature>
<feature type="active site" description="Charge relay system" evidence="5">
    <location>
        <position position="229"/>
    </location>
</feature>
<dbReference type="PROSITE" id="PS51892">
    <property type="entry name" value="SUBTILASE"/>
    <property type="match status" value="1"/>
</dbReference>
<dbReference type="EMBL" id="JACRSZ010000003">
    <property type="protein sequence ID" value="MBC8572359.1"/>
    <property type="molecule type" value="Genomic_DNA"/>
</dbReference>
<feature type="active site" description="Charge relay system" evidence="5">
    <location>
        <position position="70"/>
    </location>
</feature>
<reference evidence="8 9" key="1">
    <citation type="submission" date="2020-08" db="EMBL/GenBank/DDBJ databases">
        <title>Genome public.</title>
        <authorList>
            <person name="Liu C."/>
            <person name="Sun Q."/>
        </authorList>
    </citation>
    <scope>NUCLEOTIDE SEQUENCE [LARGE SCALE GENOMIC DNA]</scope>
    <source>
        <strain evidence="8 9">NSJ-46</strain>
    </source>
</reference>
<comment type="caution">
    <text evidence="8">The sequence shown here is derived from an EMBL/GenBank/DDBJ whole genome shotgun (WGS) entry which is preliminary data.</text>
</comment>
<dbReference type="InterPro" id="IPR036852">
    <property type="entry name" value="Peptidase_S8/S53_dom_sf"/>
</dbReference>
<evidence type="ECO:0000256" key="3">
    <source>
        <dbReference type="ARBA" id="ARBA00022801"/>
    </source>
</evidence>
<keyword evidence="4 5" id="KW-0720">Serine protease</keyword>
<protein>
    <submittedName>
        <fullName evidence="8">S8 family serine peptidase</fullName>
    </submittedName>
</protein>
<evidence type="ECO:0000313" key="8">
    <source>
        <dbReference type="EMBL" id="MBC8572359.1"/>
    </source>
</evidence>
<comment type="similarity">
    <text evidence="1 5">Belongs to the peptidase S8 family.</text>
</comment>
<gene>
    <name evidence="8" type="ORF">H8716_04550</name>
</gene>
<organism evidence="8 9">
    <name type="scientific">Jingyaoa shaoxingensis</name>
    <dbReference type="NCBI Taxonomy" id="2763671"/>
    <lineage>
        <taxon>Bacteria</taxon>
        <taxon>Bacillati</taxon>
        <taxon>Bacillota</taxon>
        <taxon>Clostridia</taxon>
        <taxon>Lachnospirales</taxon>
        <taxon>Lachnospiraceae</taxon>
        <taxon>Jingyaoa</taxon>
    </lineage>
</organism>
<evidence type="ECO:0000256" key="2">
    <source>
        <dbReference type="ARBA" id="ARBA00022670"/>
    </source>
</evidence>
<evidence type="ECO:0000313" key="9">
    <source>
        <dbReference type="Proteomes" id="UP000657421"/>
    </source>
</evidence>
<dbReference type="PANTHER" id="PTHR43806:SF11">
    <property type="entry name" value="CEREVISIN-RELATED"/>
    <property type="match status" value="1"/>
</dbReference>
<feature type="active site" description="Charge relay system" evidence="5">
    <location>
        <position position="44"/>
    </location>
</feature>
<evidence type="ECO:0000256" key="1">
    <source>
        <dbReference type="ARBA" id="ARBA00011073"/>
    </source>
</evidence>
<sequence length="284" mass="30876">MRRTYFYANVLLGIFLTLPPTVGAAAEGTPMEVVKDQVTVCILDSGCNLSDVQGKNYLDGTQDLTDQEGHGTFVYDILKEIAPDTDIYMLKCFDSSISLTQNSQEASEEQSKAPDTGSAIIRAIYDAVDVYDADIINMSWTLNQDNEELHEAIQYAAKRNVLLVAAAGNLSLSTPLGSETYPAAWEEVIGVSGADMDDQGEPVSSLWYLQSDAVFVSADGNYQGEKGSSFAAPRISGVLAKYLSESQFEKQTQEDAEEYLKGIVVDAGDPGYDTTFGWGYVKTQ</sequence>
<evidence type="ECO:0000259" key="7">
    <source>
        <dbReference type="Pfam" id="PF00082"/>
    </source>
</evidence>
<dbReference type="InterPro" id="IPR050131">
    <property type="entry name" value="Peptidase_S8_subtilisin-like"/>
</dbReference>
<evidence type="ECO:0000256" key="5">
    <source>
        <dbReference type="PROSITE-ProRule" id="PRU01240"/>
    </source>
</evidence>
<dbReference type="RefSeq" id="WP_249307341.1">
    <property type="nucleotide sequence ID" value="NZ_JACRSZ010000003.1"/>
</dbReference>
<feature type="signal peptide" evidence="6">
    <location>
        <begin position="1"/>
        <end position="24"/>
    </location>
</feature>
<keyword evidence="6" id="KW-0732">Signal</keyword>
<dbReference type="InterPro" id="IPR000209">
    <property type="entry name" value="Peptidase_S8/S53_dom"/>
</dbReference>
<dbReference type="PANTHER" id="PTHR43806">
    <property type="entry name" value="PEPTIDASE S8"/>
    <property type="match status" value="1"/>
</dbReference>
<accession>A0ABR7N7I4</accession>
<keyword evidence="9" id="KW-1185">Reference proteome</keyword>
<feature type="domain" description="Peptidase S8/S53" evidence="7">
    <location>
        <begin position="36"/>
        <end position="279"/>
    </location>
</feature>
<keyword evidence="3 5" id="KW-0378">Hydrolase</keyword>
<proteinExistence type="inferred from homology"/>
<dbReference type="Proteomes" id="UP000657421">
    <property type="component" value="Unassembled WGS sequence"/>
</dbReference>
<dbReference type="Pfam" id="PF00082">
    <property type="entry name" value="Peptidase_S8"/>
    <property type="match status" value="1"/>
</dbReference>
<keyword evidence="2 5" id="KW-0645">Protease</keyword>
<evidence type="ECO:0000256" key="4">
    <source>
        <dbReference type="ARBA" id="ARBA00022825"/>
    </source>
</evidence>
<dbReference type="SUPFAM" id="SSF52743">
    <property type="entry name" value="Subtilisin-like"/>
    <property type="match status" value="1"/>
</dbReference>